<protein>
    <submittedName>
        <fullName evidence="11">LITAF domain-containing protein</fullName>
    </submittedName>
</protein>
<organism evidence="10 11">
    <name type="scientific">Panagrellus redivivus</name>
    <name type="common">Microworm</name>
    <dbReference type="NCBI Taxonomy" id="6233"/>
    <lineage>
        <taxon>Eukaryota</taxon>
        <taxon>Metazoa</taxon>
        <taxon>Ecdysozoa</taxon>
        <taxon>Nematoda</taxon>
        <taxon>Chromadorea</taxon>
        <taxon>Rhabditida</taxon>
        <taxon>Tylenchina</taxon>
        <taxon>Panagrolaimomorpha</taxon>
        <taxon>Panagrolaimoidea</taxon>
        <taxon>Panagrolaimidae</taxon>
        <taxon>Panagrellus</taxon>
    </lineage>
</organism>
<evidence type="ECO:0000313" key="11">
    <source>
        <dbReference type="WBParaSite" id="Pan_g1957.t1"/>
    </source>
</evidence>
<dbReference type="AlphaFoldDB" id="A0A7E4VDJ8"/>
<dbReference type="PROSITE" id="PS51837">
    <property type="entry name" value="LITAF"/>
    <property type="match status" value="1"/>
</dbReference>
<proteinExistence type="inferred from homology"/>
<dbReference type="WBParaSite" id="Pan_g1957.t1">
    <property type="protein sequence ID" value="Pan_g1957.t1"/>
    <property type="gene ID" value="Pan_g1957"/>
</dbReference>
<dbReference type="PANTHER" id="PTHR23292">
    <property type="entry name" value="LIPOPOLYSACCHARIDE-INDUCED TUMOR NECROSIS FACTOR-ALPHA FACTOR"/>
    <property type="match status" value="1"/>
</dbReference>
<feature type="transmembrane region" description="Helical" evidence="8">
    <location>
        <begin position="79"/>
        <end position="97"/>
    </location>
</feature>
<reference evidence="10" key="1">
    <citation type="journal article" date="2013" name="Genetics">
        <title>The draft genome and transcriptome of Panagrellus redivivus are shaped by the harsh demands of a free-living lifestyle.</title>
        <authorList>
            <person name="Srinivasan J."/>
            <person name="Dillman A.R."/>
            <person name="Macchietto M.G."/>
            <person name="Heikkinen L."/>
            <person name="Lakso M."/>
            <person name="Fracchia K.M."/>
            <person name="Antoshechkin I."/>
            <person name="Mortazavi A."/>
            <person name="Wong G."/>
            <person name="Sternberg P.W."/>
        </authorList>
    </citation>
    <scope>NUCLEOTIDE SEQUENCE [LARGE SCALE GENOMIC DNA]</scope>
    <source>
        <strain evidence="10">MT8872</strain>
    </source>
</reference>
<keyword evidence="5" id="KW-0479">Metal-binding</keyword>
<evidence type="ECO:0000259" key="9">
    <source>
        <dbReference type="PROSITE" id="PS51837"/>
    </source>
</evidence>
<dbReference type="InterPro" id="IPR037519">
    <property type="entry name" value="LITAF_fam"/>
</dbReference>
<evidence type="ECO:0000256" key="3">
    <source>
        <dbReference type="ARBA" id="ARBA00004630"/>
    </source>
</evidence>
<evidence type="ECO:0000256" key="6">
    <source>
        <dbReference type="ARBA" id="ARBA00022833"/>
    </source>
</evidence>
<evidence type="ECO:0000256" key="4">
    <source>
        <dbReference type="ARBA" id="ARBA00005975"/>
    </source>
</evidence>
<dbReference type="InterPro" id="IPR006629">
    <property type="entry name" value="LITAF"/>
</dbReference>
<evidence type="ECO:0000256" key="2">
    <source>
        <dbReference type="ARBA" id="ARBA00004481"/>
    </source>
</evidence>
<dbReference type="GO" id="GO:0008270">
    <property type="term" value="F:zinc ion binding"/>
    <property type="evidence" value="ECO:0007669"/>
    <property type="project" value="TreeGrafter"/>
</dbReference>
<keyword evidence="8" id="KW-0812">Transmembrane</keyword>
<dbReference type="PANTHER" id="PTHR23292:SF6">
    <property type="entry name" value="FI16602P1-RELATED"/>
    <property type="match status" value="1"/>
</dbReference>
<dbReference type="Pfam" id="PF10601">
    <property type="entry name" value="zf-LITAF-like"/>
    <property type="match status" value="1"/>
</dbReference>
<keyword evidence="10" id="KW-1185">Reference proteome</keyword>
<accession>A0A7E4VDJ8</accession>
<evidence type="ECO:0000256" key="1">
    <source>
        <dbReference type="ARBA" id="ARBA00004414"/>
    </source>
</evidence>
<evidence type="ECO:0000256" key="8">
    <source>
        <dbReference type="SAM" id="Phobius"/>
    </source>
</evidence>
<comment type="similarity">
    <text evidence="4">Belongs to the CDIP1/LITAF family.</text>
</comment>
<comment type="subcellular location">
    <subcellularLocation>
        <location evidence="2">Endosome membrane</location>
        <topology evidence="2">Peripheral membrane protein</topology>
    </subcellularLocation>
    <subcellularLocation>
        <location evidence="1">Late endosome membrane</location>
    </subcellularLocation>
    <subcellularLocation>
        <location evidence="3">Lysosome membrane</location>
        <topology evidence="3">Peripheral membrane protein</topology>
        <orientation evidence="3">Cytoplasmic side</orientation>
    </subcellularLocation>
</comment>
<feature type="domain" description="LITAF" evidence="9">
    <location>
        <begin position="40"/>
        <end position="116"/>
    </location>
</feature>
<dbReference type="GO" id="GO:0031902">
    <property type="term" value="C:late endosome membrane"/>
    <property type="evidence" value="ECO:0007669"/>
    <property type="project" value="UniProtKB-SubCell"/>
</dbReference>
<evidence type="ECO:0000256" key="7">
    <source>
        <dbReference type="ARBA" id="ARBA00023136"/>
    </source>
</evidence>
<dbReference type="Proteomes" id="UP000492821">
    <property type="component" value="Unassembled WGS sequence"/>
</dbReference>
<reference evidence="11" key="2">
    <citation type="submission" date="2020-10" db="UniProtKB">
        <authorList>
            <consortium name="WormBaseParasite"/>
        </authorList>
    </citation>
    <scope>IDENTIFICATION</scope>
</reference>
<evidence type="ECO:0000313" key="10">
    <source>
        <dbReference type="Proteomes" id="UP000492821"/>
    </source>
</evidence>
<keyword evidence="6" id="KW-0862">Zinc</keyword>
<sequence>MKAPEPPPEYDDLKCHDMPMPNAVYYSSKQQQPMTSSQNAQVTAVFQVLPYVGRESTTLVCPACKATVSTQVRYTNCTFTYMMSLFLFGIPLCFNAFKDACHYCPKCNAFIGTHKRM</sequence>
<dbReference type="SMART" id="SM00714">
    <property type="entry name" value="LITAF"/>
    <property type="match status" value="1"/>
</dbReference>
<evidence type="ECO:0000256" key="5">
    <source>
        <dbReference type="ARBA" id="ARBA00022723"/>
    </source>
</evidence>
<keyword evidence="7 8" id="KW-0472">Membrane</keyword>
<dbReference type="GO" id="GO:0005765">
    <property type="term" value="C:lysosomal membrane"/>
    <property type="evidence" value="ECO:0007669"/>
    <property type="project" value="UniProtKB-SubCell"/>
</dbReference>
<keyword evidence="8" id="KW-1133">Transmembrane helix</keyword>
<name>A0A7E4VDJ8_PANRE</name>